<dbReference type="EMBL" id="CP013264">
    <property type="protein sequence ID" value="ALR22293.1"/>
    <property type="molecule type" value="Genomic_DNA"/>
</dbReference>
<feature type="chain" id="PRO_5006611924" evidence="1">
    <location>
        <begin position="24"/>
        <end position="256"/>
    </location>
</feature>
<proteinExistence type="predicted"/>
<sequence length="256" mass="26380">MQRFTKFLAAAAGLAMAASPAMAADKGSSARQAQAKKQMEIPRCTKRLGTVAIVEPDNQWWRELSLGSPEAIIKLFVQQSGCFGLVNRGRSMASRNMERAMADSGELQAGSNLGKGQVKAADYFLQPDIVTTNSNSGGNALGGLVGGFLGGRTLGALAGGISIKKKEANVTLSIVNARTTEEEAMTEGYFRKSDLSFGGGGGVGWMGGLAAAGGGGYQNTEIGQVIVLAYLDAYTKLVTQLGGLPANAAAAAPQAQ</sequence>
<keyword evidence="3" id="KW-1185">Reference proteome</keyword>
<accession>A0A0S3F3T2</accession>
<name>A0A0S3F3T2_9SPHN</name>
<evidence type="ECO:0000313" key="2">
    <source>
        <dbReference type="EMBL" id="ALR22293.1"/>
    </source>
</evidence>
<protein>
    <submittedName>
        <fullName evidence="2">Penicillin-binding protein activator LpoB</fullName>
    </submittedName>
</protein>
<dbReference type="KEGG" id="sbd:ATN00_01365"/>
<evidence type="ECO:0000313" key="3">
    <source>
        <dbReference type="Proteomes" id="UP000056968"/>
    </source>
</evidence>
<dbReference type="GO" id="GO:0030288">
    <property type="term" value="C:outer membrane-bounded periplasmic space"/>
    <property type="evidence" value="ECO:0007669"/>
    <property type="project" value="InterPro"/>
</dbReference>
<dbReference type="Proteomes" id="UP000056968">
    <property type="component" value="Chromosome"/>
</dbReference>
<evidence type="ECO:0000256" key="1">
    <source>
        <dbReference type="SAM" id="SignalP"/>
    </source>
</evidence>
<dbReference type="InterPro" id="IPR005534">
    <property type="entry name" value="Curli_assmbl/transp-comp_CsgG"/>
</dbReference>
<organism evidence="2 3">
    <name type="scientific">Sphingobium baderi</name>
    <dbReference type="NCBI Taxonomy" id="1332080"/>
    <lineage>
        <taxon>Bacteria</taxon>
        <taxon>Pseudomonadati</taxon>
        <taxon>Pseudomonadota</taxon>
        <taxon>Alphaproteobacteria</taxon>
        <taxon>Sphingomonadales</taxon>
        <taxon>Sphingomonadaceae</taxon>
        <taxon>Sphingobium</taxon>
    </lineage>
</organism>
<dbReference type="RefSeq" id="WP_062068264.1">
    <property type="nucleotide sequence ID" value="NZ_CP013264.1"/>
</dbReference>
<keyword evidence="1" id="KW-0732">Signal</keyword>
<dbReference type="OrthoDB" id="7201328at2"/>
<dbReference type="Pfam" id="PF03783">
    <property type="entry name" value="CsgG"/>
    <property type="match status" value="1"/>
</dbReference>
<reference evidence="2 3" key="1">
    <citation type="submission" date="2015-11" db="EMBL/GenBank/DDBJ databases">
        <title>A Two-component Flavoprotein Monooxygenase System MeaXY Responsible for para-Hydroxylation of 2-Methyl-6-ethylaniline and 2,6-Diethylaniline in Sphingobium baderi DE-13.</title>
        <authorList>
            <person name="Cheng M."/>
            <person name="Meng Q."/>
            <person name="Yang Y."/>
            <person name="Chu C."/>
            <person name="Yan X."/>
            <person name="He J."/>
            <person name="Li S."/>
        </authorList>
    </citation>
    <scope>NUCLEOTIDE SEQUENCE [LARGE SCALE GENOMIC DNA]</scope>
    <source>
        <strain evidence="2 3">DE-13</strain>
    </source>
</reference>
<gene>
    <name evidence="2" type="ORF">ATN00_01365</name>
</gene>
<dbReference type="STRING" id="1332080.ATN00_01365"/>
<feature type="signal peptide" evidence="1">
    <location>
        <begin position="1"/>
        <end position="23"/>
    </location>
</feature>
<dbReference type="AlphaFoldDB" id="A0A0S3F3T2"/>